<evidence type="ECO:0000313" key="3">
    <source>
        <dbReference type="EMBL" id="EEB26325.1"/>
    </source>
</evidence>
<evidence type="ECO:0000313" key="4">
    <source>
        <dbReference type="Proteomes" id="UP000004849"/>
    </source>
</evidence>
<dbReference type="Proteomes" id="UP000004849">
    <property type="component" value="Unassembled WGS sequence"/>
</dbReference>
<proteinExistence type="predicted"/>
<feature type="region of interest" description="Disordered" evidence="1">
    <location>
        <begin position="1"/>
        <end position="21"/>
    </location>
</feature>
<dbReference type="Pfam" id="PF13910">
    <property type="entry name" value="DUF4209"/>
    <property type="match status" value="1"/>
</dbReference>
<accession>B6VUV1</accession>
<reference evidence="3 4" key="2">
    <citation type="submission" date="2008-10" db="EMBL/GenBank/DDBJ databases">
        <authorList>
            <person name="Fulton L."/>
            <person name="Clifton S."/>
            <person name="Fulton B."/>
            <person name="Xu J."/>
            <person name="Minx P."/>
            <person name="Pepin K.H."/>
            <person name="Johnson M."/>
            <person name="Thiruvilangam P."/>
            <person name="Bhonagiri V."/>
            <person name="Nash W.E."/>
            <person name="Mardis E.R."/>
            <person name="Wilson R.K."/>
        </authorList>
    </citation>
    <scope>NUCLEOTIDE SEQUENCE [LARGE SCALE GENOMIC DNA]</scope>
    <source>
        <strain evidence="3 4">DSM 17855</strain>
    </source>
</reference>
<evidence type="ECO:0000259" key="2">
    <source>
        <dbReference type="Pfam" id="PF13910"/>
    </source>
</evidence>
<name>B6VUV1_9BACT</name>
<protein>
    <recommendedName>
        <fullName evidence="2">DUF4209 domain-containing protein</fullName>
    </recommendedName>
</protein>
<feature type="domain" description="DUF4209" evidence="2">
    <location>
        <begin position="590"/>
        <end position="658"/>
    </location>
</feature>
<dbReference type="EMBL" id="ABWZ01000018">
    <property type="protein sequence ID" value="EEB26325.1"/>
    <property type="molecule type" value="Genomic_DNA"/>
</dbReference>
<evidence type="ECO:0000256" key="1">
    <source>
        <dbReference type="SAM" id="MobiDB-lite"/>
    </source>
</evidence>
<dbReference type="AlphaFoldDB" id="B6VUV1"/>
<organism evidence="3 4">
    <name type="scientific">Phocaeicola dorei DSM 17855</name>
    <dbReference type="NCBI Taxonomy" id="483217"/>
    <lineage>
        <taxon>Bacteria</taxon>
        <taxon>Pseudomonadati</taxon>
        <taxon>Bacteroidota</taxon>
        <taxon>Bacteroidia</taxon>
        <taxon>Bacteroidales</taxon>
        <taxon>Bacteroidaceae</taxon>
        <taxon>Phocaeicola</taxon>
    </lineage>
</organism>
<gene>
    <name evidence="3" type="ORF">BACDOR_01059</name>
</gene>
<dbReference type="HOGENOM" id="CLU_031788_1_0_10"/>
<sequence>MDDNIVNVNMGKGDSRTKKGKRFMHSPRKYYQKKQLNTGKMENKSEYGIYEEFLKNFDSVNYKNKDSSTINNEFQKVISELCEKDMINVALQAELDRQVFLIRKSFEFQDDETKGTIKGLSWQMAGTQDMANGNKIPFYWPDVRNLTKENFEFFEQRYKKTNNLYAKTEYGLMVYFGQKTDWSKNNSFKLQLCNELISLAQEYYGEAQKGEYFKLGYVLNRLELALQIAINSKFEDCQKAIIEQVFDIQQHWSVNDNTKHVPLNYSRFMLEHYSICKKYIDFEKVIERNKYAISLIEKDNLYMAADAIEFTDKLKQKINLSIEDSLRQRAEVYEQIAKSRQEDIASMHFIKLALDIYLKIKDNGKIKEMEELYSEKRNTFQLTETSIPIPDDYIKTIDETVKQTIETCSVDELLDQFAGTPWYETDDSIQALSDAVDNGLIGTLPLSCLDRYGNTVKTYTPAEGKFWSTYSFFFKIGTLKMLKLFMAAIDSQKLSYDSVLNYLEKTWLNEPIERNYNGKKICVVPLDTVKPGLKRIFDELKQAEGSYIPDYVTIIDSLTLKIEGLLRFFIEKLKIPTFAKRRSKDGDVIMEKLFDDIIADLKGTPERPSSFVKDHLTMLKYVMSEKIGWNLRNEVAHSLLQIEDYSLDKVVVLFCLILKLSKYVFIEQRES</sequence>
<reference evidence="3 4" key="1">
    <citation type="submission" date="2008-10" db="EMBL/GenBank/DDBJ databases">
        <title>Draft genome sequence of Bacteroides dorei (DSM 17855).</title>
        <authorList>
            <person name="Sudarsanam P."/>
            <person name="Ley R."/>
            <person name="Guruge J."/>
            <person name="Turnbaugh P.J."/>
            <person name="Mahowald M."/>
            <person name="Liep D."/>
            <person name="Gordon J."/>
        </authorList>
    </citation>
    <scope>NUCLEOTIDE SEQUENCE [LARGE SCALE GENOMIC DNA]</scope>
    <source>
        <strain evidence="3 4">DSM 17855</strain>
    </source>
</reference>
<dbReference type="InterPro" id="IPR025209">
    <property type="entry name" value="DUF4209"/>
</dbReference>